<dbReference type="InterPro" id="IPR029032">
    <property type="entry name" value="AhpD-like"/>
</dbReference>
<dbReference type="InterPro" id="IPR004675">
    <property type="entry name" value="AhpD_core"/>
</dbReference>
<accession>A0ABX1VF46</accession>
<reference evidence="2 3" key="1">
    <citation type="journal article" date="2020" name="Syst. Appl. Microbiol.">
        <title>Alienimonas chondri sp. nov., a novel planctomycete isolated from the biofilm of the red alga Chondrus crispus.</title>
        <authorList>
            <person name="Vitorino I."/>
            <person name="Albuquerque L."/>
            <person name="Wiegand S."/>
            <person name="Kallscheuer N."/>
            <person name="da Costa M.S."/>
            <person name="Lobo-da-Cunha A."/>
            <person name="Jogler C."/>
            <person name="Lage O.M."/>
        </authorList>
    </citation>
    <scope>NUCLEOTIDE SEQUENCE [LARGE SCALE GENOMIC DNA]</scope>
    <source>
        <strain evidence="2 3">LzC2</strain>
    </source>
</reference>
<name>A0ABX1VF46_9PLAN</name>
<keyword evidence="3" id="KW-1185">Reference proteome</keyword>
<protein>
    <recommendedName>
        <fullName evidence="1">Carboxymuconolactone decarboxylase-like domain-containing protein</fullName>
    </recommendedName>
</protein>
<dbReference type="Proteomes" id="UP000609651">
    <property type="component" value="Unassembled WGS sequence"/>
</dbReference>
<feature type="domain" description="Carboxymuconolactone decarboxylase-like" evidence="1">
    <location>
        <begin position="22"/>
        <end position="96"/>
    </location>
</feature>
<evidence type="ECO:0000259" key="1">
    <source>
        <dbReference type="Pfam" id="PF02627"/>
    </source>
</evidence>
<dbReference type="PANTHER" id="PTHR33930">
    <property type="entry name" value="ALKYL HYDROPEROXIDE REDUCTASE AHPD"/>
    <property type="match status" value="1"/>
</dbReference>
<dbReference type="EMBL" id="WTPX01000054">
    <property type="protein sequence ID" value="NNJ25907.1"/>
    <property type="molecule type" value="Genomic_DNA"/>
</dbReference>
<dbReference type="NCBIfam" id="TIGR00778">
    <property type="entry name" value="ahpD_dom"/>
    <property type="match status" value="1"/>
</dbReference>
<dbReference type="InterPro" id="IPR003779">
    <property type="entry name" value="CMD-like"/>
</dbReference>
<gene>
    <name evidence="2" type="ORF">LzC2_19840</name>
</gene>
<evidence type="ECO:0000313" key="2">
    <source>
        <dbReference type="EMBL" id="NNJ25907.1"/>
    </source>
</evidence>
<dbReference type="SUPFAM" id="SSF69118">
    <property type="entry name" value="AhpD-like"/>
    <property type="match status" value="1"/>
</dbReference>
<proteinExistence type="predicted"/>
<dbReference type="PANTHER" id="PTHR33930:SF2">
    <property type="entry name" value="BLR3452 PROTEIN"/>
    <property type="match status" value="1"/>
</dbReference>
<dbReference type="Pfam" id="PF02627">
    <property type="entry name" value="CMD"/>
    <property type="match status" value="1"/>
</dbReference>
<comment type="caution">
    <text evidence="2">The sequence shown here is derived from an EMBL/GenBank/DDBJ whole genome shotgun (WGS) entry which is preliminary data.</text>
</comment>
<dbReference type="Gene3D" id="1.20.1290.10">
    <property type="entry name" value="AhpD-like"/>
    <property type="match status" value="1"/>
</dbReference>
<evidence type="ECO:0000313" key="3">
    <source>
        <dbReference type="Proteomes" id="UP000609651"/>
    </source>
</evidence>
<organism evidence="2 3">
    <name type="scientific">Alienimonas chondri</name>
    <dbReference type="NCBI Taxonomy" id="2681879"/>
    <lineage>
        <taxon>Bacteria</taxon>
        <taxon>Pseudomonadati</taxon>
        <taxon>Planctomycetota</taxon>
        <taxon>Planctomycetia</taxon>
        <taxon>Planctomycetales</taxon>
        <taxon>Planctomycetaceae</taxon>
        <taxon>Alienimonas</taxon>
    </lineage>
</organism>
<sequence length="97" mass="10256">MVASDYDPLSQSAMAPAREAFPNLLNGFRILHGAAFDGDALDLRRKRIIALRIATAVRCERCIDAHVHASFKAGVTTAQIHEAAAVAVLMGGGPAKT</sequence>